<evidence type="ECO:0000313" key="3">
    <source>
        <dbReference type="Proteomes" id="UP000184327"/>
    </source>
</evidence>
<dbReference type="SMART" id="SM00255">
    <property type="entry name" value="TIR"/>
    <property type="match status" value="1"/>
</dbReference>
<dbReference type="InterPro" id="IPR000157">
    <property type="entry name" value="TIR_dom"/>
</dbReference>
<name>A0A1M4YMA2_9BURK</name>
<evidence type="ECO:0000313" key="2">
    <source>
        <dbReference type="EMBL" id="SHF06934.1"/>
    </source>
</evidence>
<dbReference type="GO" id="GO:0007165">
    <property type="term" value="P:signal transduction"/>
    <property type="evidence" value="ECO:0007669"/>
    <property type="project" value="InterPro"/>
</dbReference>
<dbReference type="PROSITE" id="PS50104">
    <property type="entry name" value="TIR"/>
    <property type="match status" value="1"/>
</dbReference>
<proteinExistence type="predicted"/>
<reference evidence="2 3" key="1">
    <citation type="submission" date="2016-11" db="EMBL/GenBank/DDBJ databases">
        <authorList>
            <person name="Jaros S."/>
            <person name="Januszkiewicz K."/>
            <person name="Wedrychowicz H."/>
        </authorList>
    </citation>
    <scope>NUCLEOTIDE SEQUENCE [LARGE SCALE GENOMIC DNA]</scope>
    <source>
        <strain evidence="2 3">DSM 16112</strain>
    </source>
</reference>
<dbReference type="EMBL" id="FQUZ01000012">
    <property type="protein sequence ID" value="SHF06934.1"/>
    <property type="molecule type" value="Genomic_DNA"/>
</dbReference>
<dbReference type="InterPro" id="IPR035897">
    <property type="entry name" value="Toll_tir_struct_dom_sf"/>
</dbReference>
<keyword evidence="3" id="KW-1185">Reference proteome</keyword>
<gene>
    <name evidence="2" type="ORF">SAMN02745117_01275</name>
</gene>
<evidence type="ECO:0000259" key="1">
    <source>
        <dbReference type="PROSITE" id="PS50104"/>
    </source>
</evidence>
<sequence length="266" mass="30014">MEGILRTLAQIYAMQGARREVAVLAKSKSEVEQTDYDNWNGGTYGYTVTLRLPSAHYAQIEADRDAIEQDFLKRMDPLLRGYQNESVHSVIITLEIENDENWRKNAIRWLEKADINSLRMGGRKTAFDVFVSHASEDKEALVRPLAAALAQHGFKVWYDEFELKVGDSLSKSIDHGLANSSYGIVVLSRAFFSKNWPQYELEGLTARQMIGEKVILPIWHEITKDDILRYSPSLADKLAIDSKTNTIQQMVSSVASVINGTGQSTR</sequence>
<dbReference type="Gene3D" id="3.40.50.10140">
    <property type="entry name" value="Toll/interleukin-1 receptor homology (TIR) domain"/>
    <property type="match status" value="1"/>
</dbReference>
<dbReference type="STRING" id="1122156.SAMN02745117_01275"/>
<feature type="domain" description="TIR" evidence="1">
    <location>
        <begin position="125"/>
        <end position="258"/>
    </location>
</feature>
<dbReference type="AlphaFoldDB" id="A0A1M4YMA2"/>
<organism evidence="2 3">
    <name type="scientific">Lampropedia hyalina DSM 16112</name>
    <dbReference type="NCBI Taxonomy" id="1122156"/>
    <lineage>
        <taxon>Bacteria</taxon>
        <taxon>Pseudomonadati</taxon>
        <taxon>Pseudomonadota</taxon>
        <taxon>Betaproteobacteria</taxon>
        <taxon>Burkholderiales</taxon>
        <taxon>Comamonadaceae</taxon>
        <taxon>Lampropedia</taxon>
    </lineage>
</organism>
<dbReference type="OrthoDB" id="7055795at2"/>
<protein>
    <submittedName>
        <fullName evidence="2">TIR domain-containing protein</fullName>
    </submittedName>
</protein>
<dbReference type="SUPFAM" id="SSF52200">
    <property type="entry name" value="Toll/Interleukin receptor TIR domain"/>
    <property type="match status" value="1"/>
</dbReference>
<dbReference type="Pfam" id="PF13676">
    <property type="entry name" value="TIR_2"/>
    <property type="match status" value="1"/>
</dbReference>
<accession>A0A1M4YMA2</accession>
<dbReference type="Proteomes" id="UP000184327">
    <property type="component" value="Unassembled WGS sequence"/>
</dbReference>